<evidence type="ECO:0000313" key="2">
    <source>
        <dbReference type="EMBL" id="KAK3759025.1"/>
    </source>
</evidence>
<reference evidence="2" key="1">
    <citation type="journal article" date="2023" name="G3 (Bethesda)">
        <title>A reference genome for the long-term kleptoplast-retaining sea slug Elysia crispata morphotype clarki.</title>
        <authorList>
            <person name="Eastman K.E."/>
            <person name="Pendleton A.L."/>
            <person name="Shaikh M.A."/>
            <person name="Suttiyut T."/>
            <person name="Ogas R."/>
            <person name="Tomko P."/>
            <person name="Gavelis G."/>
            <person name="Widhalm J.R."/>
            <person name="Wisecaver J.H."/>
        </authorList>
    </citation>
    <scope>NUCLEOTIDE SEQUENCE</scope>
    <source>
        <strain evidence="2">ECLA1</strain>
    </source>
</reference>
<evidence type="ECO:0000259" key="1">
    <source>
        <dbReference type="PROSITE" id="PS50022"/>
    </source>
</evidence>
<organism evidence="2 3">
    <name type="scientific">Elysia crispata</name>
    <name type="common">lettuce slug</name>
    <dbReference type="NCBI Taxonomy" id="231223"/>
    <lineage>
        <taxon>Eukaryota</taxon>
        <taxon>Metazoa</taxon>
        <taxon>Spiralia</taxon>
        <taxon>Lophotrochozoa</taxon>
        <taxon>Mollusca</taxon>
        <taxon>Gastropoda</taxon>
        <taxon>Heterobranchia</taxon>
        <taxon>Euthyneura</taxon>
        <taxon>Panpulmonata</taxon>
        <taxon>Sacoglossa</taxon>
        <taxon>Placobranchoidea</taxon>
        <taxon>Plakobranchidae</taxon>
        <taxon>Elysia</taxon>
    </lineage>
</organism>
<comment type="caution">
    <text evidence="2">The sequence shown here is derived from an EMBL/GenBank/DDBJ whole genome shotgun (WGS) entry which is preliminary data.</text>
</comment>
<dbReference type="InterPro" id="IPR000421">
    <property type="entry name" value="FA58C"/>
</dbReference>
<sequence length="134" mass="14395">MSFTTSGGESWLTDNDDTTCNTGNTQSVTVTLNMSIPLTWVRVVVRDADGLSQIQLSYQLSGSSTPLACPDLRKAKVDNLNLDIECSTTEPVIGVTLSESGVTELCSIYISRGTCGPSNQNITFEFLASHHLGF</sequence>
<protein>
    <recommendedName>
        <fullName evidence="1">F5/8 type C domain-containing protein</fullName>
    </recommendedName>
</protein>
<evidence type="ECO:0000313" key="3">
    <source>
        <dbReference type="Proteomes" id="UP001283361"/>
    </source>
</evidence>
<name>A0AAE0YY26_9GAST</name>
<dbReference type="Proteomes" id="UP001283361">
    <property type="component" value="Unassembled WGS sequence"/>
</dbReference>
<dbReference type="PROSITE" id="PS50022">
    <property type="entry name" value="FA58C_3"/>
    <property type="match status" value="1"/>
</dbReference>
<accession>A0AAE0YY26</accession>
<dbReference type="AlphaFoldDB" id="A0AAE0YY26"/>
<dbReference type="EMBL" id="JAWDGP010005175">
    <property type="protein sequence ID" value="KAK3759025.1"/>
    <property type="molecule type" value="Genomic_DNA"/>
</dbReference>
<proteinExistence type="predicted"/>
<keyword evidence="3" id="KW-1185">Reference proteome</keyword>
<gene>
    <name evidence="2" type="ORF">RRG08_016530</name>
</gene>
<feature type="domain" description="F5/8 type C" evidence="1">
    <location>
        <begin position="1"/>
        <end position="63"/>
    </location>
</feature>